<dbReference type="PANTHER" id="PTHR11071:SF561">
    <property type="entry name" value="PEPTIDYL-PROLYL CIS-TRANS ISOMERASE D-RELATED"/>
    <property type="match status" value="1"/>
</dbReference>
<evidence type="ECO:0000259" key="4">
    <source>
        <dbReference type="PROSITE" id="PS50072"/>
    </source>
</evidence>
<comment type="similarity">
    <text evidence="1 2">Belongs to the cyclophilin-type PPIase family.</text>
</comment>
<comment type="caution">
    <text evidence="5">The sequence shown here is derived from an EMBL/GenBank/DDBJ whole genome shotgun (WGS) entry which is preliminary data.</text>
</comment>
<comment type="function">
    <text evidence="2">PPIases accelerate the folding of proteins. It catalyzes the cis-trans isomerization of proline imidic peptide bonds in oligopeptides.</text>
</comment>
<dbReference type="GO" id="GO:0006457">
    <property type="term" value="P:protein folding"/>
    <property type="evidence" value="ECO:0007669"/>
    <property type="project" value="TreeGrafter"/>
</dbReference>
<dbReference type="GO" id="GO:0005737">
    <property type="term" value="C:cytoplasm"/>
    <property type="evidence" value="ECO:0007669"/>
    <property type="project" value="TreeGrafter"/>
</dbReference>
<dbReference type="GO" id="GO:0003755">
    <property type="term" value="F:peptidyl-prolyl cis-trans isomerase activity"/>
    <property type="evidence" value="ECO:0007669"/>
    <property type="project" value="UniProtKB-UniRule"/>
</dbReference>
<dbReference type="AlphaFoldDB" id="A0A5C7ILG5"/>
<feature type="compositionally biased region" description="Low complexity" evidence="3">
    <location>
        <begin position="208"/>
        <end position="219"/>
    </location>
</feature>
<evidence type="ECO:0000256" key="1">
    <source>
        <dbReference type="ARBA" id="ARBA00007365"/>
    </source>
</evidence>
<feature type="domain" description="PPIase cyclophilin-type" evidence="4">
    <location>
        <begin position="88"/>
        <end position="226"/>
    </location>
</feature>
<evidence type="ECO:0000313" key="6">
    <source>
        <dbReference type="Proteomes" id="UP000323000"/>
    </source>
</evidence>
<keyword evidence="6" id="KW-1185">Reference proteome</keyword>
<proteinExistence type="inferred from homology"/>
<keyword evidence="2" id="KW-0697">Rotamase</keyword>
<dbReference type="Gene3D" id="2.40.100.10">
    <property type="entry name" value="Cyclophilin-like"/>
    <property type="match status" value="1"/>
</dbReference>
<evidence type="ECO:0000256" key="2">
    <source>
        <dbReference type="RuleBase" id="RU363019"/>
    </source>
</evidence>
<reference evidence="6" key="1">
    <citation type="journal article" date="2019" name="Gigascience">
        <title>De novo genome assembly of the endangered Acer yangbiense, a plant species with extremely small populations endemic to Yunnan Province, China.</title>
        <authorList>
            <person name="Yang J."/>
            <person name="Wariss H.M."/>
            <person name="Tao L."/>
            <person name="Zhang R."/>
            <person name="Yun Q."/>
            <person name="Hollingsworth P."/>
            <person name="Dao Z."/>
            <person name="Luo G."/>
            <person name="Guo H."/>
            <person name="Ma Y."/>
            <person name="Sun W."/>
        </authorList>
    </citation>
    <scope>NUCLEOTIDE SEQUENCE [LARGE SCALE GENOMIC DNA]</scope>
    <source>
        <strain evidence="6">cv. Malutang</strain>
    </source>
</reference>
<sequence>MVNTSNVNSNVPIETPKVNPTVGASAVNSVLVGEVPVALATVASATPTINSFVRNMPDPVMSQYMSQGNVPMANPYMNSERMANPRVFLDLNIGSHPVSRLVIELFADSTLITVENFRAICTSEKGISKNGKPLHYMGTTFHRMIPGCMFNGRDFTEGNRLGGESIYGDSFTNENNVNKHTGFGILSMANTSPGTNGSQFSYVPPKPSGSTTRTSSSFRSLRDLTL</sequence>
<gene>
    <name evidence="5" type="ORF">EZV62_004925</name>
</gene>
<dbReference type="OrthoDB" id="1166594at2759"/>
<evidence type="ECO:0000313" key="5">
    <source>
        <dbReference type="EMBL" id="TXG69990.1"/>
    </source>
</evidence>
<dbReference type="EMBL" id="VAHF01000002">
    <property type="protein sequence ID" value="TXG69990.1"/>
    <property type="molecule type" value="Genomic_DNA"/>
</dbReference>
<dbReference type="EC" id="5.2.1.8" evidence="2"/>
<dbReference type="PRINTS" id="PR00153">
    <property type="entry name" value="CSAPPISMRASE"/>
</dbReference>
<dbReference type="Proteomes" id="UP000323000">
    <property type="component" value="Chromosome 2"/>
</dbReference>
<dbReference type="SUPFAM" id="SSF50891">
    <property type="entry name" value="Cyclophilin-like"/>
    <property type="match status" value="1"/>
</dbReference>
<keyword evidence="2" id="KW-0413">Isomerase</keyword>
<organism evidence="5 6">
    <name type="scientific">Acer yangbiense</name>
    <dbReference type="NCBI Taxonomy" id="1000413"/>
    <lineage>
        <taxon>Eukaryota</taxon>
        <taxon>Viridiplantae</taxon>
        <taxon>Streptophyta</taxon>
        <taxon>Embryophyta</taxon>
        <taxon>Tracheophyta</taxon>
        <taxon>Spermatophyta</taxon>
        <taxon>Magnoliopsida</taxon>
        <taxon>eudicotyledons</taxon>
        <taxon>Gunneridae</taxon>
        <taxon>Pentapetalae</taxon>
        <taxon>rosids</taxon>
        <taxon>malvids</taxon>
        <taxon>Sapindales</taxon>
        <taxon>Sapindaceae</taxon>
        <taxon>Hippocastanoideae</taxon>
        <taxon>Acereae</taxon>
        <taxon>Acer</taxon>
    </lineage>
</organism>
<feature type="region of interest" description="Disordered" evidence="3">
    <location>
        <begin position="196"/>
        <end position="226"/>
    </location>
</feature>
<comment type="catalytic activity">
    <reaction evidence="2">
        <text>[protein]-peptidylproline (omega=180) = [protein]-peptidylproline (omega=0)</text>
        <dbReference type="Rhea" id="RHEA:16237"/>
        <dbReference type="Rhea" id="RHEA-COMP:10747"/>
        <dbReference type="Rhea" id="RHEA-COMP:10748"/>
        <dbReference type="ChEBI" id="CHEBI:83833"/>
        <dbReference type="ChEBI" id="CHEBI:83834"/>
        <dbReference type="EC" id="5.2.1.8"/>
    </reaction>
</comment>
<dbReference type="InterPro" id="IPR002130">
    <property type="entry name" value="Cyclophilin-type_PPIase_dom"/>
</dbReference>
<dbReference type="PROSITE" id="PS50072">
    <property type="entry name" value="CSA_PPIASE_2"/>
    <property type="match status" value="1"/>
</dbReference>
<dbReference type="PANTHER" id="PTHR11071">
    <property type="entry name" value="PEPTIDYL-PROLYL CIS-TRANS ISOMERASE"/>
    <property type="match status" value="1"/>
</dbReference>
<dbReference type="GO" id="GO:0016018">
    <property type="term" value="F:cyclosporin A binding"/>
    <property type="evidence" value="ECO:0007669"/>
    <property type="project" value="TreeGrafter"/>
</dbReference>
<dbReference type="InterPro" id="IPR029000">
    <property type="entry name" value="Cyclophilin-like_dom_sf"/>
</dbReference>
<evidence type="ECO:0000256" key="3">
    <source>
        <dbReference type="SAM" id="MobiDB-lite"/>
    </source>
</evidence>
<name>A0A5C7ILG5_9ROSI</name>
<accession>A0A5C7ILG5</accession>
<protein>
    <recommendedName>
        <fullName evidence="2">Peptidyl-prolyl cis-trans isomerase</fullName>
        <shortName evidence="2">PPIase</shortName>
        <ecNumber evidence="2">5.2.1.8</ecNumber>
    </recommendedName>
</protein>
<dbReference type="Pfam" id="PF00160">
    <property type="entry name" value="Pro_isomerase"/>
    <property type="match status" value="1"/>
</dbReference>